<gene>
    <name evidence="2" type="ORF">BTO08_07550</name>
</gene>
<evidence type="ECO:0000313" key="3">
    <source>
        <dbReference type="Proteomes" id="UP000238730"/>
    </source>
</evidence>
<feature type="signal peptide" evidence="1">
    <location>
        <begin position="1"/>
        <end position="23"/>
    </location>
</feature>
<comment type="caution">
    <text evidence="2">The sequence shown here is derived from an EMBL/GenBank/DDBJ whole genome shotgun (WGS) entry which is preliminary data.</text>
</comment>
<sequence>MKKLSILLPLVITLFGCDAQSSAKQVETTAESLCGKGEFVLSLPKDMDQYKQKMADFIQAGGTDPFDKTAFTDTCKKPRNGKIDLKDIAEQAALATLPYQDAAKVLYFKQKKETLYIVLSAQENGWAGVSTALGTSMPVIIRNIQLNSSIKNIKFGYAPGDEDLAIVK</sequence>
<evidence type="ECO:0000313" key="2">
    <source>
        <dbReference type="EMBL" id="PQJ67268.1"/>
    </source>
</evidence>
<dbReference type="RefSeq" id="WP_005367023.1">
    <property type="nucleotide sequence ID" value="NZ_JAKJTG010000009.1"/>
</dbReference>
<accession>A0A2S7VZM1</accession>
<organism evidence="2 3">
    <name type="scientific">Photobacterium angustum</name>
    <dbReference type="NCBI Taxonomy" id="661"/>
    <lineage>
        <taxon>Bacteria</taxon>
        <taxon>Pseudomonadati</taxon>
        <taxon>Pseudomonadota</taxon>
        <taxon>Gammaproteobacteria</taxon>
        <taxon>Vibrionales</taxon>
        <taxon>Vibrionaceae</taxon>
        <taxon>Photobacterium</taxon>
    </lineage>
</organism>
<keyword evidence="1" id="KW-0732">Signal</keyword>
<name>A0A2S7VZM1_PHOAN</name>
<evidence type="ECO:0008006" key="4">
    <source>
        <dbReference type="Google" id="ProtNLM"/>
    </source>
</evidence>
<protein>
    <recommendedName>
        <fullName evidence="4">Lipoprotein</fullName>
    </recommendedName>
</protein>
<dbReference type="OrthoDB" id="5918921at2"/>
<dbReference type="AlphaFoldDB" id="A0A2S7VZM1"/>
<reference evidence="2 3" key="1">
    <citation type="submission" date="2016-12" db="EMBL/GenBank/DDBJ databases">
        <title>Diversity of luminous bacteria.</title>
        <authorList>
            <person name="Yoshizawa S."/>
            <person name="Kogure K."/>
        </authorList>
    </citation>
    <scope>NUCLEOTIDE SEQUENCE [LARGE SCALE GENOMIC DNA]</scope>
    <source>
        <strain evidence="2 3">LC1-200</strain>
    </source>
</reference>
<feature type="chain" id="PRO_5015670781" description="Lipoprotein" evidence="1">
    <location>
        <begin position="24"/>
        <end position="168"/>
    </location>
</feature>
<dbReference type="Proteomes" id="UP000238730">
    <property type="component" value="Unassembled WGS sequence"/>
</dbReference>
<dbReference type="PROSITE" id="PS51257">
    <property type="entry name" value="PROKAR_LIPOPROTEIN"/>
    <property type="match status" value="1"/>
</dbReference>
<evidence type="ECO:0000256" key="1">
    <source>
        <dbReference type="SAM" id="SignalP"/>
    </source>
</evidence>
<proteinExistence type="predicted"/>
<dbReference type="EMBL" id="MSCJ01000001">
    <property type="protein sequence ID" value="PQJ67268.1"/>
    <property type="molecule type" value="Genomic_DNA"/>
</dbReference>